<dbReference type="InterPro" id="IPR006578">
    <property type="entry name" value="MADF-dom"/>
</dbReference>
<organism evidence="2">
    <name type="scientific">Timema bartmani</name>
    <dbReference type="NCBI Taxonomy" id="61472"/>
    <lineage>
        <taxon>Eukaryota</taxon>
        <taxon>Metazoa</taxon>
        <taxon>Ecdysozoa</taxon>
        <taxon>Arthropoda</taxon>
        <taxon>Hexapoda</taxon>
        <taxon>Insecta</taxon>
        <taxon>Pterygota</taxon>
        <taxon>Neoptera</taxon>
        <taxon>Polyneoptera</taxon>
        <taxon>Phasmatodea</taxon>
        <taxon>Timematodea</taxon>
        <taxon>Timematoidea</taxon>
        <taxon>Timematidae</taxon>
        <taxon>Timema</taxon>
    </lineage>
</organism>
<gene>
    <name evidence="2" type="ORF">TBIB3V08_LOCUS6219</name>
</gene>
<feature type="domain" description="MADF" evidence="1">
    <location>
        <begin position="91"/>
        <end position="140"/>
    </location>
</feature>
<name>A0A7R9EYQ2_9NEOP</name>
<accession>A0A7R9EYQ2</accession>
<proteinExistence type="predicted"/>
<protein>
    <recommendedName>
        <fullName evidence="1">MADF domain-containing protein</fullName>
    </recommendedName>
</protein>
<evidence type="ECO:0000259" key="1">
    <source>
        <dbReference type="Pfam" id="PF10545"/>
    </source>
</evidence>
<sequence>MPLRDEKGYNYRKCIRTCVEGDSKIILDKPPSVYPTEPRSPRLISCESSALDYVTTECTRKGYEPQPPRLQKSDQIWFMLYPTNAGVIAMDHPVLYETSNPDYMRTELKDELWENIAIEQNYSNESDLESKSIRSSFNSHAIPRLVPLGESSLTHFKSAVTCKNLFLCCACPLPGLCSMCGALQKPLPVLCLSSACPLPLLRLPCVLDHAATAAGDCIPHMGMPVAHVPILSVSAPAPISLLAPIPAWVVAHTDTIAIGIGSFVDGGEQTTWLPCGIGGFFCCVCFISGGGNVVTGEEENFGCIL</sequence>
<dbReference type="AlphaFoldDB" id="A0A7R9EYQ2"/>
<evidence type="ECO:0000313" key="2">
    <source>
        <dbReference type="EMBL" id="CAD7443821.1"/>
    </source>
</evidence>
<dbReference type="Pfam" id="PF10545">
    <property type="entry name" value="MADF_DNA_bdg"/>
    <property type="match status" value="1"/>
</dbReference>
<dbReference type="EMBL" id="OD566352">
    <property type="protein sequence ID" value="CAD7443821.1"/>
    <property type="molecule type" value="Genomic_DNA"/>
</dbReference>
<reference evidence="2" key="1">
    <citation type="submission" date="2020-11" db="EMBL/GenBank/DDBJ databases">
        <authorList>
            <person name="Tran Van P."/>
        </authorList>
    </citation>
    <scope>NUCLEOTIDE SEQUENCE</scope>
</reference>